<sequence length="292" mass="33155">MGNIPGFLLSLLEVAGVSAIISSAIVWLTSNWIGERLKNAIKHEYDLKLSKLNHELKSRSDTQAMELKSTIEKEAEALKFAMSFVGEAKKVVISRKLDGVDVIWASVLNARKFAPLIMSFIEVTTEEQYREMRRNPNTEAMFGNIAPENIKELIEDKNGAIERVRPYVGEYLWAIYSTYISLTTIIILMINNRDKNPTSIINWHQDSSIQEILKSSLSAEETIDFSSVRIGKLGWLKSLYESKILQAIQMVMAGQEFGAEALKQAQAMEETIQRLKHQNWQFNNKEPRSEAA</sequence>
<dbReference type="OrthoDB" id="7067191at2"/>
<keyword evidence="2" id="KW-0472">Membrane</keyword>
<gene>
    <name evidence="3" type="ORF">SAMN02949497_4296</name>
</gene>
<proteinExistence type="predicted"/>
<keyword evidence="2" id="KW-1133">Transmembrane helix</keyword>
<organism evidence="3 4">
    <name type="scientific">Methylomagnum ishizawai</name>
    <dbReference type="NCBI Taxonomy" id="1760988"/>
    <lineage>
        <taxon>Bacteria</taxon>
        <taxon>Pseudomonadati</taxon>
        <taxon>Pseudomonadota</taxon>
        <taxon>Gammaproteobacteria</taxon>
        <taxon>Methylococcales</taxon>
        <taxon>Methylococcaceae</taxon>
        <taxon>Methylomagnum</taxon>
    </lineage>
</organism>
<dbReference type="Proteomes" id="UP000192923">
    <property type="component" value="Unassembled WGS sequence"/>
</dbReference>
<evidence type="ECO:0000256" key="1">
    <source>
        <dbReference type="SAM" id="Coils"/>
    </source>
</evidence>
<accession>A0A1Y6D8Z8</accession>
<evidence type="ECO:0000313" key="4">
    <source>
        <dbReference type="Proteomes" id="UP000192923"/>
    </source>
</evidence>
<feature type="coiled-coil region" evidence="1">
    <location>
        <begin position="258"/>
        <end position="285"/>
    </location>
</feature>
<dbReference type="RefSeq" id="WP_125469057.1">
    <property type="nucleotide sequence ID" value="NZ_FXAM01000001.1"/>
</dbReference>
<evidence type="ECO:0000313" key="3">
    <source>
        <dbReference type="EMBL" id="SMF96882.1"/>
    </source>
</evidence>
<reference evidence="3 4" key="1">
    <citation type="submission" date="2016-12" db="EMBL/GenBank/DDBJ databases">
        <authorList>
            <person name="Song W.-J."/>
            <person name="Kurnit D.M."/>
        </authorList>
    </citation>
    <scope>NUCLEOTIDE SEQUENCE [LARGE SCALE GENOMIC DNA]</scope>
    <source>
        <strain evidence="3 4">175</strain>
    </source>
</reference>
<dbReference type="EMBL" id="FXAM01000001">
    <property type="protein sequence ID" value="SMF96882.1"/>
    <property type="molecule type" value="Genomic_DNA"/>
</dbReference>
<keyword evidence="1" id="KW-0175">Coiled coil</keyword>
<feature type="transmembrane region" description="Helical" evidence="2">
    <location>
        <begin position="6"/>
        <end position="28"/>
    </location>
</feature>
<dbReference type="AlphaFoldDB" id="A0A1Y6D8Z8"/>
<feature type="transmembrane region" description="Helical" evidence="2">
    <location>
        <begin position="171"/>
        <end position="190"/>
    </location>
</feature>
<name>A0A1Y6D8Z8_9GAMM</name>
<keyword evidence="2" id="KW-0812">Transmembrane</keyword>
<keyword evidence="4" id="KW-1185">Reference proteome</keyword>
<protein>
    <submittedName>
        <fullName evidence="3">Uncharacterized protein</fullName>
    </submittedName>
</protein>
<evidence type="ECO:0000256" key="2">
    <source>
        <dbReference type="SAM" id="Phobius"/>
    </source>
</evidence>
<dbReference type="STRING" id="1760988.SAMN02949497_4296"/>